<dbReference type="GO" id="GO:0003700">
    <property type="term" value="F:DNA-binding transcription factor activity"/>
    <property type="evidence" value="ECO:0007669"/>
    <property type="project" value="TreeGrafter"/>
</dbReference>
<evidence type="ECO:0000259" key="5">
    <source>
        <dbReference type="PROSITE" id="PS50977"/>
    </source>
</evidence>
<evidence type="ECO:0000256" key="4">
    <source>
        <dbReference type="PROSITE-ProRule" id="PRU00335"/>
    </source>
</evidence>
<evidence type="ECO:0000313" key="7">
    <source>
        <dbReference type="Proteomes" id="UP000661435"/>
    </source>
</evidence>
<dbReference type="Proteomes" id="UP000661435">
    <property type="component" value="Unassembled WGS sequence"/>
</dbReference>
<keyword evidence="1" id="KW-0805">Transcription regulation</keyword>
<dbReference type="PRINTS" id="PR00455">
    <property type="entry name" value="HTHTETR"/>
</dbReference>
<evidence type="ECO:0000256" key="2">
    <source>
        <dbReference type="ARBA" id="ARBA00023125"/>
    </source>
</evidence>
<dbReference type="PANTHER" id="PTHR30055:SF234">
    <property type="entry name" value="HTH-TYPE TRANSCRIPTIONAL REGULATOR BETI"/>
    <property type="match status" value="1"/>
</dbReference>
<evidence type="ECO:0000313" key="6">
    <source>
        <dbReference type="EMBL" id="MBC5732362.1"/>
    </source>
</evidence>
<evidence type="ECO:0000256" key="1">
    <source>
        <dbReference type="ARBA" id="ARBA00023015"/>
    </source>
</evidence>
<comment type="caution">
    <text evidence="6">The sequence shown here is derived from an EMBL/GenBank/DDBJ whole genome shotgun (WGS) entry which is preliminary data.</text>
</comment>
<keyword evidence="3" id="KW-0804">Transcription</keyword>
<keyword evidence="2 4" id="KW-0238">DNA-binding</keyword>
<feature type="domain" description="HTH tetR-type" evidence="5">
    <location>
        <begin position="14"/>
        <end position="74"/>
    </location>
</feature>
<dbReference type="Gene3D" id="1.10.357.10">
    <property type="entry name" value="Tetracycline Repressor, domain 2"/>
    <property type="match status" value="1"/>
</dbReference>
<dbReference type="PANTHER" id="PTHR30055">
    <property type="entry name" value="HTH-TYPE TRANSCRIPTIONAL REGULATOR RUTR"/>
    <property type="match status" value="1"/>
</dbReference>
<proteinExistence type="predicted"/>
<dbReference type="InterPro" id="IPR001647">
    <property type="entry name" value="HTH_TetR"/>
</dbReference>
<dbReference type="SUPFAM" id="SSF48498">
    <property type="entry name" value="Tetracyclin repressor-like, C-terminal domain"/>
    <property type="match status" value="1"/>
</dbReference>
<protein>
    <submittedName>
        <fullName evidence="6">TetR/AcrR family transcriptional regulator</fullName>
    </submittedName>
</protein>
<dbReference type="AlphaFoldDB" id="A0A8J6M4A6"/>
<dbReference type="InterPro" id="IPR023772">
    <property type="entry name" value="DNA-bd_HTH_TetR-type_CS"/>
</dbReference>
<dbReference type="Pfam" id="PF00440">
    <property type="entry name" value="TetR_N"/>
    <property type="match status" value="1"/>
</dbReference>
<dbReference type="PROSITE" id="PS01081">
    <property type="entry name" value="HTH_TETR_1"/>
    <property type="match status" value="1"/>
</dbReference>
<name>A0A8J6M4A6_9FIRM</name>
<keyword evidence="7" id="KW-1185">Reference proteome</keyword>
<dbReference type="GO" id="GO:0000976">
    <property type="term" value="F:transcription cis-regulatory region binding"/>
    <property type="evidence" value="ECO:0007669"/>
    <property type="project" value="TreeGrafter"/>
</dbReference>
<gene>
    <name evidence="6" type="ORF">H8S57_01300</name>
</gene>
<organism evidence="6 7">
    <name type="scientific">Lawsonibacter hominis</name>
    <dbReference type="NCBI Taxonomy" id="2763053"/>
    <lineage>
        <taxon>Bacteria</taxon>
        <taxon>Bacillati</taxon>
        <taxon>Bacillota</taxon>
        <taxon>Clostridia</taxon>
        <taxon>Eubacteriales</taxon>
        <taxon>Oscillospiraceae</taxon>
        <taxon>Lawsonibacter</taxon>
    </lineage>
</organism>
<dbReference type="InterPro" id="IPR050109">
    <property type="entry name" value="HTH-type_TetR-like_transc_reg"/>
</dbReference>
<dbReference type="PROSITE" id="PS50977">
    <property type="entry name" value="HTH_TETR_2"/>
    <property type="match status" value="1"/>
</dbReference>
<reference evidence="6" key="1">
    <citation type="submission" date="2020-08" db="EMBL/GenBank/DDBJ databases">
        <title>Genome public.</title>
        <authorList>
            <person name="Liu C."/>
            <person name="Sun Q."/>
        </authorList>
    </citation>
    <scope>NUCLEOTIDE SEQUENCE</scope>
    <source>
        <strain evidence="6">NSJ-51</strain>
    </source>
</reference>
<dbReference type="InterPro" id="IPR036271">
    <property type="entry name" value="Tet_transcr_reg_TetR-rel_C_sf"/>
</dbReference>
<sequence>MPRKAMSDRQKQANRSKQKIAKAALSLFQKKGYHNVTIEDICKKADVSVGGFYHHFSSKGAVFEIVMSEITGKVSSYVRAHPSGGSAREDLRQFLLFFAQCHQEIDLGVLQAWLNPSFCALGDAPDDPSVLEITRLIQAGQSSGEITEQFSPRELTTHLFVGAKGVIYDWCLHAGGYDLLQRMNLYIGIELCGISA</sequence>
<evidence type="ECO:0000256" key="3">
    <source>
        <dbReference type="ARBA" id="ARBA00023163"/>
    </source>
</evidence>
<dbReference type="EMBL" id="JACOPP010000001">
    <property type="protein sequence ID" value="MBC5732362.1"/>
    <property type="molecule type" value="Genomic_DNA"/>
</dbReference>
<dbReference type="InterPro" id="IPR009057">
    <property type="entry name" value="Homeodomain-like_sf"/>
</dbReference>
<accession>A0A8J6M4A6</accession>
<dbReference type="SUPFAM" id="SSF46689">
    <property type="entry name" value="Homeodomain-like"/>
    <property type="match status" value="1"/>
</dbReference>
<feature type="DNA-binding region" description="H-T-H motif" evidence="4">
    <location>
        <begin position="37"/>
        <end position="56"/>
    </location>
</feature>